<keyword evidence="1 4" id="KW-0547">Nucleotide-binding</keyword>
<dbReference type="InterPro" id="IPR002885">
    <property type="entry name" value="PPR_rpt"/>
</dbReference>
<keyword evidence="2 4" id="KW-0342">GTP-binding</keyword>
<dbReference type="InterPro" id="IPR027417">
    <property type="entry name" value="P-loop_NTPase"/>
</dbReference>
<feature type="compositionally biased region" description="Low complexity" evidence="5">
    <location>
        <begin position="571"/>
        <end position="580"/>
    </location>
</feature>
<feature type="compositionally biased region" description="Basic residues" evidence="5">
    <location>
        <begin position="1618"/>
        <end position="1630"/>
    </location>
</feature>
<comment type="caution">
    <text evidence="7">The sequence shown here is derived from an EMBL/GenBank/DDBJ whole genome shotgun (WGS) entry which is preliminary data.</text>
</comment>
<feature type="compositionally biased region" description="Polar residues" evidence="5">
    <location>
        <begin position="912"/>
        <end position="929"/>
    </location>
</feature>
<feature type="compositionally biased region" description="Basic and acidic residues" evidence="5">
    <location>
        <begin position="783"/>
        <end position="798"/>
    </location>
</feature>
<dbReference type="Proteomes" id="UP000306954">
    <property type="component" value="Unassembled WGS sequence"/>
</dbReference>
<dbReference type="Gene3D" id="3.40.50.300">
    <property type="entry name" value="P-loop containing nucleotide triphosphate hydrolases"/>
    <property type="match status" value="1"/>
</dbReference>
<dbReference type="InterPro" id="IPR030379">
    <property type="entry name" value="G_SEPTIN_dom"/>
</dbReference>
<dbReference type="CDD" id="cd01850">
    <property type="entry name" value="CDC_Septin"/>
    <property type="match status" value="1"/>
</dbReference>
<feature type="compositionally biased region" description="Low complexity" evidence="5">
    <location>
        <begin position="943"/>
        <end position="955"/>
    </location>
</feature>
<feature type="compositionally biased region" description="Basic and acidic residues" evidence="5">
    <location>
        <begin position="1718"/>
        <end position="1735"/>
    </location>
</feature>
<feature type="region of interest" description="Disordered" evidence="5">
    <location>
        <begin position="566"/>
        <end position="604"/>
    </location>
</feature>
<feature type="compositionally biased region" description="Polar residues" evidence="5">
    <location>
        <begin position="965"/>
        <end position="975"/>
    </location>
</feature>
<dbReference type="PROSITE" id="PS51719">
    <property type="entry name" value="G_SEPTIN"/>
    <property type="match status" value="1"/>
</dbReference>
<comment type="similarity">
    <text evidence="4">Belongs to the TRAFAC class TrmE-Era-EngA-EngB-Septin-like GTPase superfamily. Septin GTPase family.</text>
</comment>
<feature type="region of interest" description="Disordered" evidence="5">
    <location>
        <begin position="1340"/>
        <end position="1384"/>
    </location>
</feature>
<dbReference type="SUPFAM" id="SSF52540">
    <property type="entry name" value="P-loop containing nucleoside triphosphate hydrolases"/>
    <property type="match status" value="1"/>
</dbReference>
<feature type="region of interest" description="Disordered" evidence="5">
    <location>
        <begin position="1"/>
        <end position="22"/>
    </location>
</feature>
<protein>
    <recommendedName>
        <fullName evidence="6">Septin-type G domain-containing protein</fullName>
    </recommendedName>
</protein>
<feature type="domain" description="Septin-type G" evidence="6">
    <location>
        <begin position="1005"/>
        <end position="1277"/>
    </location>
</feature>
<proteinExistence type="inferred from homology"/>
<accession>A0A4T0H4Z1</accession>
<dbReference type="PANTHER" id="PTHR18884">
    <property type="entry name" value="SEPTIN"/>
    <property type="match status" value="1"/>
</dbReference>
<evidence type="ECO:0000256" key="3">
    <source>
        <dbReference type="PROSITE-ProRule" id="PRU00708"/>
    </source>
</evidence>
<dbReference type="InterPro" id="IPR016491">
    <property type="entry name" value="Septin"/>
</dbReference>
<evidence type="ECO:0000256" key="5">
    <source>
        <dbReference type="SAM" id="MobiDB-lite"/>
    </source>
</evidence>
<dbReference type="NCBIfam" id="TIGR00756">
    <property type="entry name" value="PPR"/>
    <property type="match status" value="1"/>
</dbReference>
<feature type="region of interest" description="Disordered" evidence="5">
    <location>
        <begin position="780"/>
        <end position="842"/>
    </location>
</feature>
<evidence type="ECO:0000313" key="8">
    <source>
        <dbReference type="Proteomes" id="UP000306954"/>
    </source>
</evidence>
<dbReference type="FunFam" id="3.40.50.300:FF:000196">
    <property type="entry name" value="Cell division control 3"/>
    <property type="match status" value="1"/>
</dbReference>
<feature type="region of interest" description="Disordered" evidence="5">
    <location>
        <begin position="1696"/>
        <end position="1745"/>
    </location>
</feature>
<evidence type="ECO:0000313" key="7">
    <source>
        <dbReference type="EMBL" id="TIB08735.1"/>
    </source>
</evidence>
<name>A0A4T0H4Z1_WALIC</name>
<feature type="compositionally biased region" description="Basic and acidic residues" evidence="5">
    <location>
        <begin position="1340"/>
        <end position="1363"/>
    </location>
</feature>
<sequence>MDAPATPSTPFPPATPSTSAHHDRHALLHRIRLYARAHDVPGALRELNAIFSTQSSVVYRRQLFPDALTVNALTVFIEEVSHSGSISSLALLQLVLDEELLLKSRTHTLLQTPTIRRPLGYGELVRPLYRALFQSPLRELAGAVTSDAHAEILMIIANARESYTAAAQGIYETLVARSLRVSESSARVLMHHLIKKGDVNGAKTVYFTIESPALETKKMVARAYARDGDTRALESLDGVGSGSGGVSHTTTLIAHAQRGHLDTVLIVYAGIRHPSAKDREAVLLCYVQRDDLEGALGWVRKVEGERGTGRGAGASAGLSRRSIYTRLLTLFVRRLDVDGAMEVVDMMRAEHLPVRLDHYAQLIALHARRCDDAAALHTLHTMHLSPSLECWSGVMNAHANACNWHSVIGVYKRIRARFRLTAPTCNTLIKAYVMLGSAFENVLAVVRDMLAMGVRGDETTFALVMQSACDMGRIDAATALHEEHCKWSEEGLVHPPNAIHYTILIAALLRVGQFADARKWYGRMKEKFVQPDSVTYGVILASYLARGGEENVQVAKVTLANLLGQEENESRSNLNSSRTGTGNGNGNGNSNSTPTRASWMEASRSHSRTLSNVLRPFLQNYGKKFTPELARETFEYMADIADGAGDITNLTMLMDGYRRVGNYAVVDDIWGSILGSAGEREGHSKHSTQSTQSQPPRNTLCLPLSIYMDSLTMQHRLTDLHDTFRVVRERGFALDAHNWNHLAVALAKLGDIRLAFAVLERIVRVYVTKRRKGVYSWYDTEEKEEKEKNESNKEKENQVDDTPQPNRAAIRRTNTTGMRQDREKRNGDIVPLLPSPTPRNEHNVHNAQIDLLKYMDDIEAEGGNQMNWHAHHRTLEVLVQVRQNMSPAEWMDVQAEYVGDVRGGEVDPIRPTSRNADMSNNSNSHSTSPIEREGSVENETMTASAHGAHGAHSSAQPSPPIPQTAPLNVSKEQSPAVSNIVRKKLGGFVGFANLPNQVHRKSVRKGFSFTCMVVGESGLGKSTLVNTLFETSLYQPKTLPELGSELSSTVGIENISADIEENGVRLKLTVVDTPGFGDFINNDSSWDPIVTSIESRFDQYLEQENRVNRAKLNDNRVNACIYFIQPTGHSLRQVDIEFMRRLHTKVNLIPVIAKSDTLSEEEVDSFKRRILADIEYHKIEIFKAPAYEMEDDETIQENSEIESKIPFAIVGSTQTIQTGDGRSVRGRSYPWGVVEVDNEEHCDFTKLRQMMIRTHMEELKENTGILYENYRSEKMLAMGVQQDATVFKEVNPTAKAVEEKTLHDAKLSKMEAEMKLVFQQKVQEKEAKLRQSEEELYARHREMKESLEKQRGELDDKRRRLESGRPLTPERGGGGAQSTQKKSRGLKTEYMDMEYLMLVLVEVDIFAAAINNAKTISVIVDYNELFIKLYLKLINSNHLIVESFEHKYQPILILYDGLFEHSYSSHQLAQINLTNSVKVSLELLNNCLIYNKLDVVEFTDSYKACLDFHNTYKDSLNTLQLTASSSRLQRDQSIAFSIDCYKIAGILDDYRDTYTPDELILHHTRALIEEIQNSLNEYHHLSLHIKQDEELHLVTQQSIHDTRFDRSKHPPTPTHSLHSLHSHSQSHHQHSSQQSFSFERIPYSTSIPSDLGGSSMSTHIPIAFELANKGKLGLMANMVNRSNDYDIITPLPTHKSIQKRRQLDDYHPGNSYNDQNQDNEHDYDYDYEHDHEHDQSTSPSEYYQPSQQLEVDHDIQQYHDQEHHHDMFQDCSPYAGIVECTTPTRPTK</sequence>
<dbReference type="GO" id="GO:0005525">
    <property type="term" value="F:GTP binding"/>
    <property type="evidence" value="ECO:0007669"/>
    <property type="project" value="UniProtKB-KW"/>
</dbReference>
<dbReference type="EMBL" id="SPOF01000052">
    <property type="protein sequence ID" value="TIB08735.1"/>
    <property type="molecule type" value="Genomic_DNA"/>
</dbReference>
<feature type="region of interest" description="Disordered" evidence="5">
    <location>
        <begin position="902"/>
        <end position="975"/>
    </location>
</feature>
<feature type="repeat" description="PPR" evidence="3">
    <location>
        <begin position="497"/>
        <end position="531"/>
    </location>
</feature>
<evidence type="ECO:0000256" key="1">
    <source>
        <dbReference type="ARBA" id="ARBA00022741"/>
    </source>
</evidence>
<dbReference type="GO" id="GO:0032156">
    <property type="term" value="C:septin cytoskeleton"/>
    <property type="evidence" value="ECO:0007669"/>
    <property type="project" value="UniProtKB-ARBA"/>
</dbReference>
<organism evidence="7 8">
    <name type="scientific">Wallemia ichthyophaga</name>
    <dbReference type="NCBI Taxonomy" id="245174"/>
    <lineage>
        <taxon>Eukaryota</taxon>
        <taxon>Fungi</taxon>
        <taxon>Dikarya</taxon>
        <taxon>Basidiomycota</taxon>
        <taxon>Wallemiomycotina</taxon>
        <taxon>Wallemiomycetes</taxon>
        <taxon>Wallemiales</taxon>
        <taxon>Wallemiaceae</taxon>
        <taxon>Wallemia</taxon>
    </lineage>
</organism>
<dbReference type="InterPro" id="IPR011990">
    <property type="entry name" value="TPR-like_helical_dom_sf"/>
</dbReference>
<dbReference type="GO" id="GO:0005938">
    <property type="term" value="C:cell cortex"/>
    <property type="evidence" value="ECO:0007669"/>
    <property type="project" value="UniProtKB-ARBA"/>
</dbReference>
<gene>
    <name evidence="7" type="ORF">E3P90_03551</name>
</gene>
<feature type="compositionally biased region" description="Polar residues" evidence="5">
    <location>
        <begin position="1736"/>
        <end position="1745"/>
    </location>
</feature>
<dbReference type="Gene3D" id="1.25.40.10">
    <property type="entry name" value="Tetratricopeptide repeat domain"/>
    <property type="match status" value="3"/>
</dbReference>
<feature type="region of interest" description="Disordered" evidence="5">
    <location>
        <begin position="1597"/>
        <end position="1636"/>
    </location>
</feature>
<dbReference type="Pfam" id="PF00735">
    <property type="entry name" value="Septin"/>
    <property type="match status" value="1"/>
</dbReference>
<evidence type="ECO:0000259" key="6">
    <source>
        <dbReference type="PROSITE" id="PS51719"/>
    </source>
</evidence>
<evidence type="ECO:0000256" key="2">
    <source>
        <dbReference type="ARBA" id="ARBA00023134"/>
    </source>
</evidence>
<evidence type="ECO:0000256" key="4">
    <source>
        <dbReference type="RuleBase" id="RU004560"/>
    </source>
</evidence>
<dbReference type="PROSITE" id="PS51375">
    <property type="entry name" value="PPR"/>
    <property type="match status" value="1"/>
</dbReference>
<reference evidence="7 8" key="1">
    <citation type="submission" date="2019-03" db="EMBL/GenBank/DDBJ databases">
        <title>Sequencing 23 genomes of Wallemia ichthyophaga.</title>
        <authorList>
            <person name="Gostincar C."/>
        </authorList>
    </citation>
    <scope>NUCLEOTIDE SEQUENCE [LARGE SCALE GENOMIC DNA]</scope>
    <source>
        <strain evidence="7 8">EXF-8621</strain>
    </source>
</reference>
<dbReference type="Pfam" id="PF13041">
    <property type="entry name" value="PPR_2"/>
    <property type="match status" value="1"/>
</dbReference>